<gene>
    <name evidence="1" type="ORF">LMG32879_002908</name>
</gene>
<dbReference type="AlphaFoldDB" id="A0AA35UIE4"/>
<evidence type="ECO:0000313" key="1">
    <source>
        <dbReference type="EMBL" id="CAI9122052.1"/>
    </source>
</evidence>
<dbReference type="Pfam" id="PF02635">
    <property type="entry name" value="DsrE"/>
    <property type="match status" value="1"/>
</dbReference>
<dbReference type="SUPFAM" id="SSF75169">
    <property type="entry name" value="DsrEFH-like"/>
    <property type="match status" value="1"/>
</dbReference>
<dbReference type="InterPro" id="IPR027396">
    <property type="entry name" value="DsrEFH-like"/>
</dbReference>
<organism evidence="1 2">
    <name type="scientific">Brytella acorum</name>
    <dbReference type="NCBI Taxonomy" id="2959299"/>
    <lineage>
        <taxon>Bacteria</taxon>
        <taxon>Pseudomonadati</taxon>
        <taxon>Pseudomonadota</taxon>
        <taxon>Alphaproteobacteria</taxon>
        <taxon>Acetobacterales</taxon>
        <taxon>Acetobacteraceae</taxon>
        <taxon>Brytella</taxon>
    </lineage>
</organism>
<sequence>MMSRLAITLSDRSFARAHQAFVMAASALSLGRDVLLFAGGQSVLALTAETWVRLHGAEQDEALQRCGVADFTTLRQAVIDLGGTLMACEAGMRMTGLDAAALCEGVEVRGAVHFLECAGNGPFLGL</sequence>
<keyword evidence="2" id="KW-1185">Reference proteome</keyword>
<evidence type="ECO:0000313" key="2">
    <source>
        <dbReference type="Proteomes" id="UP001176960"/>
    </source>
</evidence>
<name>A0AA35UIE4_9PROT</name>
<reference evidence="1" key="1">
    <citation type="submission" date="2023-03" db="EMBL/GenBank/DDBJ databases">
        <authorList>
            <person name="Cleenwerck I."/>
        </authorList>
    </citation>
    <scope>NUCLEOTIDE SEQUENCE</scope>
    <source>
        <strain evidence="1">LMG 32879</strain>
    </source>
</reference>
<proteinExistence type="predicted"/>
<dbReference type="InterPro" id="IPR003787">
    <property type="entry name" value="Sulphur_relay_DsrE/F-like"/>
</dbReference>
<dbReference type="Gene3D" id="3.40.1260.10">
    <property type="entry name" value="DsrEFH-like"/>
    <property type="match status" value="1"/>
</dbReference>
<protein>
    <submittedName>
        <fullName evidence="1">DsrE family protein</fullName>
    </submittedName>
</protein>
<dbReference type="EMBL" id="CATKSH010000031">
    <property type="protein sequence ID" value="CAI9122052.1"/>
    <property type="molecule type" value="Genomic_DNA"/>
</dbReference>
<dbReference type="Proteomes" id="UP001176960">
    <property type="component" value="Unassembled WGS sequence"/>
</dbReference>
<accession>A0AA35UIE4</accession>
<comment type="caution">
    <text evidence="1">The sequence shown here is derived from an EMBL/GenBank/DDBJ whole genome shotgun (WGS) entry which is preliminary data.</text>
</comment>